<name>E4X2U3_OIKDI</name>
<dbReference type="Proteomes" id="UP000001307">
    <property type="component" value="Unassembled WGS sequence"/>
</dbReference>
<evidence type="ECO:0000313" key="2">
    <source>
        <dbReference type="Proteomes" id="UP000001307"/>
    </source>
</evidence>
<evidence type="ECO:0000313" key="1">
    <source>
        <dbReference type="EMBL" id="CBY17946.1"/>
    </source>
</evidence>
<gene>
    <name evidence="1" type="ORF">GSOID_T00017575001</name>
</gene>
<accession>E4X2U3</accession>
<sequence>MLQKLFSYFHSTITFLSFLRKNHAATVRTTTSHAAACYYEHPAKCWTPGLPSCSPSTRFGFKLVIFPRCHIFLIYGNSALCALVSYD</sequence>
<reference evidence="1" key="1">
    <citation type="journal article" date="2010" name="Science">
        <title>Plasticity of animal genome architecture unmasked by rapid evolution of a pelagic tunicate.</title>
        <authorList>
            <person name="Denoeud F."/>
            <person name="Henriet S."/>
            <person name="Mungpakdee S."/>
            <person name="Aury J.M."/>
            <person name="Da Silva C."/>
            <person name="Brinkmann H."/>
            <person name="Mikhaleva J."/>
            <person name="Olsen L.C."/>
            <person name="Jubin C."/>
            <person name="Canestro C."/>
            <person name="Bouquet J.M."/>
            <person name="Danks G."/>
            <person name="Poulain J."/>
            <person name="Campsteijn C."/>
            <person name="Adamski M."/>
            <person name="Cross I."/>
            <person name="Yadetie F."/>
            <person name="Muffato M."/>
            <person name="Louis A."/>
            <person name="Butcher S."/>
            <person name="Tsagkogeorga G."/>
            <person name="Konrad A."/>
            <person name="Singh S."/>
            <person name="Jensen M.F."/>
            <person name="Cong E.H."/>
            <person name="Eikeseth-Otteraa H."/>
            <person name="Noel B."/>
            <person name="Anthouard V."/>
            <person name="Porcel B.M."/>
            <person name="Kachouri-Lafond R."/>
            <person name="Nishino A."/>
            <person name="Ugolini M."/>
            <person name="Chourrout P."/>
            <person name="Nishida H."/>
            <person name="Aasland R."/>
            <person name="Huzurbazar S."/>
            <person name="Westhof E."/>
            <person name="Delsuc F."/>
            <person name="Lehrach H."/>
            <person name="Reinhardt R."/>
            <person name="Weissenbach J."/>
            <person name="Roy S.W."/>
            <person name="Artiguenave F."/>
            <person name="Postlethwait J.H."/>
            <person name="Manak J.R."/>
            <person name="Thompson E.M."/>
            <person name="Jaillon O."/>
            <person name="Du Pasquier L."/>
            <person name="Boudinot P."/>
            <person name="Liberles D.A."/>
            <person name="Volff J.N."/>
            <person name="Philippe H."/>
            <person name="Lenhard B."/>
            <person name="Roest Crollius H."/>
            <person name="Wincker P."/>
            <person name="Chourrout D."/>
        </authorList>
    </citation>
    <scope>NUCLEOTIDE SEQUENCE [LARGE SCALE GENOMIC DNA]</scope>
</reference>
<dbReference type="EMBL" id="FN653023">
    <property type="protein sequence ID" value="CBY17946.1"/>
    <property type="molecule type" value="Genomic_DNA"/>
</dbReference>
<protein>
    <submittedName>
        <fullName evidence="1">Uncharacterized protein</fullName>
    </submittedName>
</protein>
<dbReference type="InParanoid" id="E4X2U3"/>
<dbReference type="AlphaFoldDB" id="E4X2U3"/>
<proteinExistence type="predicted"/>
<keyword evidence="2" id="KW-1185">Reference proteome</keyword>
<organism evidence="1">
    <name type="scientific">Oikopleura dioica</name>
    <name type="common">Tunicate</name>
    <dbReference type="NCBI Taxonomy" id="34765"/>
    <lineage>
        <taxon>Eukaryota</taxon>
        <taxon>Metazoa</taxon>
        <taxon>Chordata</taxon>
        <taxon>Tunicata</taxon>
        <taxon>Appendicularia</taxon>
        <taxon>Copelata</taxon>
        <taxon>Oikopleuridae</taxon>
        <taxon>Oikopleura</taxon>
    </lineage>
</organism>